<comment type="caution">
    <text evidence="3">The sequence shown here is derived from an EMBL/GenBank/DDBJ whole genome shotgun (WGS) entry which is preliminary data.</text>
</comment>
<dbReference type="PIRSF" id="PIRSF017082">
    <property type="entry name" value="YflP"/>
    <property type="match status" value="1"/>
</dbReference>
<dbReference type="SUPFAM" id="SSF53850">
    <property type="entry name" value="Periplasmic binding protein-like II"/>
    <property type="match status" value="1"/>
</dbReference>
<dbReference type="EMBL" id="JAQIPB010000006">
    <property type="protein sequence ID" value="MDA7417534.1"/>
    <property type="molecule type" value="Genomic_DNA"/>
</dbReference>
<evidence type="ECO:0000256" key="1">
    <source>
        <dbReference type="ARBA" id="ARBA00006987"/>
    </source>
</evidence>
<dbReference type="Gene3D" id="3.40.190.150">
    <property type="entry name" value="Bordetella uptake gene, domain 1"/>
    <property type="match status" value="1"/>
</dbReference>
<evidence type="ECO:0000313" key="3">
    <source>
        <dbReference type="EMBL" id="MDA7417534.1"/>
    </source>
</evidence>
<sequence length="331" mass="35207">MTNDDPHRSNMRRRTLLGSALAATLAPLGHAHAQAYPTRTVSIIVPFGPGNAYDMMARYLGERLRDALGQPFIVEAKQGALGGVAASYVARAQPDGYTLLFGANSTHAANVHLFKSIPYDPVADFAPITTLATIPQVLVVSPTLNVNSLRELMALARQQPGKLNYGSSSATGRVASEAFRQMAGIDAVHIPYKTSAQAITDLVSGQLHFLVTDAGLGVAQWQGGKVKALAVTSAQRVPAIPELPTMTEAGLPGYEFTAWLALFAPARTPQPVVARLAETADGIVRSPGMQEYLARMYALPFPGTPQSLKALIDKDSARWGQLIKAAGIEPE</sequence>
<dbReference type="PROSITE" id="PS51318">
    <property type="entry name" value="TAT"/>
    <property type="match status" value="1"/>
</dbReference>
<organism evidence="3 4">
    <name type="scientific">Xenophilus arseniciresistens</name>
    <dbReference type="NCBI Taxonomy" id="1283306"/>
    <lineage>
        <taxon>Bacteria</taxon>
        <taxon>Pseudomonadati</taxon>
        <taxon>Pseudomonadota</taxon>
        <taxon>Betaproteobacteria</taxon>
        <taxon>Burkholderiales</taxon>
        <taxon>Comamonadaceae</taxon>
        <taxon>Xenophilus</taxon>
    </lineage>
</organism>
<dbReference type="RefSeq" id="WP_271428753.1">
    <property type="nucleotide sequence ID" value="NZ_JAQIPB010000006.1"/>
</dbReference>
<name>A0AAE3NAE1_9BURK</name>
<proteinExistence type="inferred from homology"/>
<dbReference type="InterPro" id="IPR042100">
    <property type="entry name" value="Bug_dom1"/>
</dbReference>
<dbReference type="PANTHER" id="PTHR42928">
    <property type="entry name" value="TRICARBOXYLATE-BINDING PROTEIN"/>
    <property type="match status" value="1"/>
</dbReference>
<dbReference type="CDD" id="cd13578">
    <property type="entry name" value="PBP2_Bug27"/>
    <property type="match status" value="1"/>
</dbReference>
<dbReference type="Pfam" id="PF03401">
    <property type="entry name" value="TctC"/>
    <property type="match status" value="1"/>
</dbReference>
<accession>A0AAE3NAE1</accession>
<evidence type="ECO:0000256" key="2">
    <source>
        <dbReference type="SAM" id="SignalP"/>
    </source>
</evidence>
<dbReference type="PANTHER" id="PTHR42928:SF5">
    <property type="entry name" value="BLR1237 PROTEIN"/>
    <property type="match status" value="1"/>
</dbReference>
<dbReference type="Proteomes" id="UP001212602">
    <property type="component" value="Unassembled WGS sequence"/>
</dbReference>
<feature type="signal peptide" evidence="2">
    <location>
        <begin position="1"/>
        <end position="33"/>
    </location>
</feature>
<keyword evidence="4" id="KW-1185">Reference proteome</keyword>
<comment type="similarity">
    <text evidence="1">Belongs to the UPF0065 (bug) family.</text>
</comment>
<dbReference type="Gene3D" id="3.40.190.10">
    <property type="entry name" value="Periplasmic binding protein-like II"/>
    <property type="match status" value="1"/>
</dbReference>
<protein>
    <submittedName>
        <fullName evidence="3">Tripartite tricarboxylate transporter substrate binding protein</fullName>
    </submittedName>
</protein>
<evidence type="ECO:0000313" key="4">
    <source>
        <dbReference type="Proteomes" id="UP001212602"/>
    </source>
</evidence>
<gene>
    <name evidence="3" type="ORF">PGB34_14290</name>
</gene>
<dbReference type="InterPro" id="IPR006311">
    <property type="entry name" value="TAT_signal"/>
</dbReference>
<keyword evidence="2" id="KW-0732">Signal</keyword>
<feature type="chain" id="PRO_5042068520" evidence="2">
    <location>
        <begin position="34"/>
        <end position="331"/>
    </location>
</feature>
<dbReference type="InterPro" id="IPR005064">
    <property type="entry name" value="BUG"/>
</dbReference>
<dbReference type="AlphaFoldDB" id="A0AAE3NAE1"/>
<reference evidence="3" key="1">
    <citation type="submission" date="2023-01" db="EMBL/GenBank/DDBJ databases">
        <title>Xenophilus mangrovi sp. nov., isolated from soil of Mangrove nature reserve.</title>
        <authorList>
            <person name="Xu S."/>
            <person name="Liu Z."/>
            <person name="Xu Y."/>
        </authorList>
    </citation>
    <scope>NUCLEOTIDE SEQUENCE</scope>
    <source>
        <strain evidence="3">YW8</strain>
    </source>
</reference>